<evidence type="ECO:0000313" key="1">
    <source>
        <dbReference type="EMBL" id="MDU8687187.1"/>
    </source>
</evidence>
<protein>
    <submittedName>
        <fullName evidence="1">DUF3800 domain-containing protein</fullName>
    </submittedName>
</protein>
<dbReference type="Pfam" id="PF12686">
    <property type="entry name" value="DUF3800"/>
    <property type="match status" value="1"/>
</dbReference>
<comment type="caution">
    <text evidence="1">The sequence shown here is derived from an EMBL/GenBank/DDBJ whole genome shotgun (WGS) entry which is preliminary data.</text>
</comment>
<name>A0ABU3TV64_9FIRM</name>
<dbReference type="EMBL" id="JAWHPR010000001">
    <property type="protein sequence ID" value="MDU8687187.1"/>
    <property type="molecule type" value="Genomic_DNA"/>
</dbReference>
<keyword evidence="2" id="KW-1185">Reference proteome</keyword>
<organism evidence="1 2">
    <name type="scientific">Faecalibacterium wellingii</name>
    <dbReference type="NCBI Taxonomy" id="2929491"/>
    <lineage>
        <taxon>Bacteria</taxon>
        <taxon>Bacillati</taxon>
        <taxon>Bacillota</taxon>
        <taxon>Clostridia</taxon>
        <taxon>Eubacteriales</taxon>
        <taxon>Oscillospiraceae</taxon>
        <taxon>Faecalibacterium</taxon>
    </lineage>
</organism>
<dbReference type="Proteomes" id="UP001263246">
    <property type="component" value="Unassembled WGS sequence"/>
</dbReference>
<dbReference type="InterPro" id="IPR024524">
    <property type="entry name" value="DUF3800"/>
</dbReference>
<evidence type="ECO:0000313" key="2">
    <source>
        <dbReference type="Proteomes" id="UP001263246"/>
    </source>
</evidence>
<sequence>MDVYVYSDESGVFDKKHNDIYVFGGLILLGKDSKDEWSRRYIAAEKAIRSNYEEKAELKASYVRNKDKYKLFRSLNGCYKFGVVIQQQRVLDRIYKSKKDKQRYLDYAYKIGLKRAMEALIRDGLVSDKDVKNLRVYVDEHTTATNGRYELREGLEQEFKNGTYNYNYGTFYEPLFGGLQSVQLTFCNSATTTLVRAADHVANRIYHESLTCIPASKEKMTITILP</sequence>
<gene>
    <name evidence="1" type="ORF">RX402_00235</name>
</gene>
<reference evidence="1 2" key="1">
    <citation type="submission" date="2023-10" db="EMBL/GenBank/DDBJ databases">
        <title>Host Genetic Regulation of Human Gut Microbial Structural Variation.</title>
        <authorList>
            <person name="Harmsen H.J.M."/>
        </authorList>
    </citation>
    <scope>NUCLEOTIDE SEQUENCE [LARGE SCALE GENOMIC DNA]</scope>
    <source>
        <strain evidence="1 2">HTF-F</strain>
    </source>
</reference>
<accession>A0ABU3TV64</accession>
<proteinExistence type="predicted"/>
<dbReference type="RefSeq" id="WP_249238581.1">
    <property type="nucleotide sequence ID" value="NZ_CP094473.1"/>
</dbReference>